<dbReference type="GO" id="GO:0016757">
    <property type="term" value="F:glycosyltransferase activity"/>
    <property type="evidence" value="ECO:0007669"/>
    <property type="project" value="InterPro"/>
</dbReference>
<comment type="caution">
    <text evidence="3">The sequence shown here is derived from an EMBL/GenBank/DDBJ whole genome shotgun (WGS) entry which is preliminary data.</text>
</comment>
<gene>
    <name evidence="3" type="ORF">CLIT_4c00290</name>
</gene>
<feature type="domain" description="Glycosyl transferase family 1" evidence="1">
    <location>
        <begin position="211"/>
        <end position="329"/>
    </location>
</feature>
<dbReference type="Gene3D" id="3.40.50.2000">
    <property type="entry name" value="Glycogen Phosphorylase B"/>
    <property type="match status" value="2"/>
</dbReference>
<sequence>MKKILHIISQRPKKTGSGIFLSALVENAQEKGYSQAVVSGMVREDIEGWRSDVPLYPVEFESERLPFHVVGMSDVMPYSSTRYSEMDCEMLEKWKIQFEGTLEKAIDEFQPDIIISHHLWILTSMAAKNSRGIPVIGICHGTDLRQLELCPHFRERVIEGCKNLCGVMALNEHQMDKISRIYGIPKSRISVSGCGYDSCVFNFDGRAQTDKRGVDIVYAGKLSFSKGLMQLVDAVDAICAKEDIRLVIAGSGSGHEEKRIRERAAKSAAKIEFAGMLSHSQLAQLFKKSDIFVLPSFYEGLPLVIVEALASGLRVVATDIPGVRGWMGEDINKSTAIEYVKLPRLITDVPHEDDVDLFVQRLKTAIEVQIKNTREYGDSWIESVRDGIHSKSWKSVFEQIELAIEYSL</sequence>
<dbReference type="SUPFAM" id="SSF53756">
    <property type="entry name" value="UDP-Glycosyltransferase/glycogen phosphorylase"/>
    <property type="match status" value="1"/>
</dbReference>
<dbReference type="AlphaFoldDB" id="A0A069RPU5"/>
<keyword evidence="3" id="KW-0808">Transferase</keyword>
<dbReference type="RefSeq" id="WP_038261841.1">
    <property type="nucleotide sequence ID" value="NZ_FSRH01000009.1"/>
</dbReference>
<accession>A0A069RPU5</accession>
<evidence type="ECO:0000313" key="4">
    <source>
        <dbReference type="Proteomes" id="UP000027946"/>
    </source>
</evidence>
<evidence type="ECO:0000313" key="3">
    <source>
        <dbReference type="EMBL" id="KDR96192.1"/>
    </source>
</evidence>
<evidence type="ECO:0000259" key="2">
    <source>
        <dbReference type="Pfam" id="PF13439"/>
    </source>
</evidence>
<proteinExistence type="predicted"/>
<dbReference type="EMBL" id="JJMM01000004">
    <property type="protein sequence ID" value="KDR96192.1"/>
    <property type="molecule type" value="Genomic_DNA"/>
</dbReference>
<dbReference type="eggNOG" id="COG0438">
    <property type="taxonomic scope" value="Bacteria"/>
</dbReference>
<protein>
    <submittedName>
        <fullName evidence="3">Glycosyl transferase</fullName>
    </submittedName>
</protein>
<dbReference type="PANTHER" id="PTHR45947:SF3">
    <property type="entry name" value="SULFOQUINOVOSYL TRANSFERASE SQD2"/>
    <property type="match status" value="1"/>
</dbReference>
<dbReference type="Proteomes" id="UP000027946">
    <property type="component" value="Unassembled WGS sequence"/>
</dbReference>
<dbReference type="STRING" id="1121324.CLIT_4c00290"/>
<feature type="domain" description="Glycosyltransferase subfamily 4-like N-terminal" evidence="2">
    <location>
        <begin position="93"/>
        <end position="197"/>
    </location>
</feature>
<name>A0A069RPU5_PEPLI</name>
<dbReference type="OrthoDB" id="9804196at2"/>
<organism evidence="3 4">
    <name type="scientific">Peptoclostridium litorale DSM 5388</name>
    <dbReference type="NCBI Taxonomy" id="1121324"/>
    <lineage>
        <taxon>Bacteria</taxon>
        <taxon>Bacillati</taxon>
        <taxon>Bacillota</taxon>
        <taxon>Clostridia</taxon>
        <taxon>Peptostreptococcales</taxon>
        <taxon>Peptoclostridiaceae</taxon>
        <taxon>Peptoclostridium</taxon>
    </lineage>
</organism>
<keyword evidence="4" id="KW-1185">Reference proteome</keyword>
<dbReference type="Pfam" id="PF00534">
    <property type="entry name" value="Glycos_transf_1"/>
    <property type="match status" value="1"/>
</dbReference>
<dbReference type="PANTHER" id="PTHR45947">
    <property type="entry name" value="SULFOQUINOVOSYL TRANSFERASE SQD2"/>
    <property type="match status" value="1"/>
</dbReference>
<reference evidence="3 4" key="1">
    <citation type="submission" date="2014-03" db="EMBL/GenBank/DDBJ databases">
        <title>Genome sequence of Clostridium litorale W6, DSM 5388.</title>
        <authorList>
            <person name="Poehlein A."/>
            <person name="Jagirdar A."/>
            <person name="Khonsari B."/>
            <person name="Chibani C.M."/>
            <person name="Gutierrez Gutierrez D.A."/>
            <person name="Davydova E."/>
            <person name="Alghaithi H.S."/>
            <person name="Nair K.P."/>
            <person name="Dhamotharan K."/>
            <person name="Chandran L."/>
            <person name="G W."/>
            <person name="Daniel R."/>
        </authorList>
    </citation>
    <scope>NUCLEOTIDE SEQUENCE [LARGE SCALE GENOMIC DNA]</scope>
    <source>
        <strain evidence="3 4">W6</strain>
    </source>
</reference>
<dbReference type="InterPro" id="IPR001296">
    <property type="entry name" value="Glyco_trans_1"/>
</dbReference>
<evidence type="ECO:0000259" key="1">
    <source>
        <dbReference type="Pfam" id="PF00534"/>
    </source>
</evidence>
<dbReference type="Pfam" id="PF13439">
    <property type="entry name" value="Glyco_transf_4"/>
    <property type="match status" value="1"/>
</dbReference>
<dbReference type="InterPro" id="IPR050194">
    <property type="entry name" value="Glycosyltransferase_grp1"/>
</dbReference>
<dbReference type="InterPro" id="IPR028098">
    <property type="entry name" value="Glyco_trans_4-like_N"/>
</dbReference>
<dbReference type="CDD" id="cd03801">
    <property type="entry name" value="GT4_PimA-like"/>
    <property type="match status" value="1"/>
</dbReference>